<evidence type="ECO:0000313" key="7">
    <source>
        <dbReference type="EMBL" id="RZC42926.1"/>
    </source>
</evidence>
<dbReference type="InterPro" id="IPR043504">
    <property type="entry name" value="Peptidase_S1_PA_chymotrypsin"/>
</dbReference>
<evidence type="ECO:0000256" key="1">
    <source>
        <dbReference type="ARBA" id="ARBA00007664"/>
    </source>
</evidence>
<feature type="non-terminal residue" evidence="7">
    <location>
        <position position="186"/>
    </location>
</feature>
<dbReference type="Gene3D" id="2.40.10.10">
    <property type="entry name" value="Trypsin-like serine proteases"/>
    <property type="match status" value="1"/>
</dbReference>
<dbReference type="FunFam" id="2.40.10.10:FF:000068">
    <property type="entry name" value="transmembrane protease serine 2"/>
    <property type="match status" value="1"/>
</dbReference>
<evidence type="ECO:0000256" key="3">
    <source>
        <dbReference type="ARBA" id="ARBA00022801"/>
    </source>
</evidence>
<dbReference type="InterPro" id="IPR001314">
    <property type="entry name" value="Peptidase_S1A"/>
</dbReference>
<sequence length="186" mass="21122">MERIIHGTVVDISDFPYQVALVSHRNHRKRIICGGAIVRPKIIFTAAHCTHVGEEEREDLSVLVGANYVNDPEGRFHKIDSIMRHPGFSSHDFDNDFSVITLKKPVEYSYRVQDIAISKMEQLGGAPGMVSGWGLTEFGAPSTYLRAIKVRVENWPKCQNSFPGFFHPRITKNMICLRPSKLTTYY</sequence>
<feature type="domain" description="Peptidase S1" evidence="6">
    <location>
        <begin position="4"/>
        <end position="176"/>
    </location>
</feature>
<evidence type="ECO:0000313" key="8">
    <source>
        <dbReference type="Proteomes" id="UP000292052"/>
    </source>
</evidence>
<dbReference type="EMBL" id="QDEB01003559">
    <property type="protein sequence ID" value="RZC42926.1"/>
    <property type="molecule type" value="Genomic_DNA"/>
</dbReference>
<keyword evidence="4" id="KW-0720">Serine protease</keyword>
<keyword evidence="3" id="KW-0378">Hydrolase</keyword>
<proteinExistence type="inferred from homology"/>
<dbReference type="OrthoDB" id="6704066at2759"/>
<keyword evidence="2" id="KW-0645">Protease</keyword>
<evidence type="ECO:0000259" key="6">
    <source>
        <dbReference type="PROSITE" id="PS50240"/>
    </source>
</evidence>
<comment type="similarity">
    <text evidence="1">Belongs to the peptidase S1 family.</text>
</comment>
<dbReference type="InterPro" id="IPR001254">
    <property type="entry name" value="Trypsin_dom"/>
</dbReference>
<dbReference type="InterPro" id="IPR009003">
    <property type="entry name" value="Peptidase_S1_PA"/>
</dbReference>
<dbReference type="STRING" id="1661398.A0A482WCN9"/>
<evidence type="ECO:0000256" key="2">
    <source>
        <dbReference type="ARBA" id="ARBA00022670"/>
    </source>
</evidence>
<dbReference type="SUPFAM" id="SSF50494">
    <property type="entry name" value="Trypsin-like serine proteases"/>
    <property type="match status" value="1"/>
</dbReference>
<dbReference type="GO" id="GO:0006508">
    <property type="term" value="P:proteolysis"/>
    <property type="evidence" value="ECO:0007669"/>
    <property type="project" value="UniProtKB-KW"/>
</dbReference>
<keyword evidence="5" id="KW-1015">Disulfide bond</keyword>
<dbReference type="Pfam" id="PF00089">
    <property type="entry name" value="Trypsin"/>
    <property type="match status" value="1"/>
</dbReference>
<gene>
    <name evidence="7" type="ORF">BDFB_009493</name>
</gene>
<dbReference type="PRINTS" id="PR00722">
    <property type="entry name" value="CHYMOTRYPSIN"/>
</dbReference>
<dbReference type="InterPro" id="IPR050430">
    <property type="entry name" value="Peptidase_S1"/>
</dbReference>
<evidence type="ECO:0000256" key="5">
    <source>
        <dbReference type="ARBA" id="ARBA00023157"/>
    </source>
</evidence>
<evidence type="ECO:0000256" key="4">
    <source>
        <dbReference type="ARBA" id="ARBA00022825"/>
    </source>
</evidence>
<dbReference type="GO" id="GO:0004252">
    <property type="term" value="F:serine-type endopeptidase activity"/>
    <property type="evidence" value="ECO:0007669"/>
    <property type="project" value="InterPro"/>
</dbReference>
<dbReference type="SMART" id="SM00020">
    <property type="entry name" value="Tryp_SPc"/>
    <property type="match status" value="1"/>
</dbReference>
<dbReference type="AlphaFoldDB" id="A0A482WCN9"/>
<dbReference type="PANTHER" id="PTHR24276:SF91">
    <property type="entry name" value="AT26814P-RELATED"/>
    <property type="match status" value="1"/>
</dbReference>
<name>A0A482WCN9_ASBVE</name>
<keyword evidence="8" id="KW-1185">Reference proteome</keyword>
<comment type="caution">
    <text evidence="7">The sequence shown here is derived from an EMBL/GenBank/DDBJ whole genome shotgun (WGS) entry which is preliminary data.</text>
</comment>
<organism evidence="7 8">
    <name type="scientific">Asbolus verrucosus</name>
    <name type="common">Desert ironclad beetle</name>
    <dbReference type="NCBI Taxonomy" id="1661398"/>
    <lineage>
        <taxon>Eukaryota</taxon>
        <taxon>Metazoa</taxon>
        <taxon>Ecdysozoa</taxon>
        <taxon>Arthropoda</taxon>
        <taxon>Hexapoda</taxon>
        <taxon>Insecta</taxon>
        <taxon>Pterygota</taxon>
        <taxon>Neoptera</taxon>
        <taxon>Endopterygota</taxon>
        <taxon>Coleoptera</taxon>
        <taxon>Polyphaga</taxon>
        <taxon>Cucujiformia</taxon>
        <taxon>Tenebrionidae</taxon>
        <taxon>Pimeliinae</taxon>
        <taxon>Asbolus</taxon>
    </lineage>
</organism>
<reference evidence="7 8" key="1">
    <citation type="submission" date="2017-03" db="EMBL/GenBank/DDBJ databases">
        <title>Genome of the blue death feigning beetle - Asbolus verrucosus.</title>
        <authorList>
            <person name="Rider S.D."/>
        </authorList>
    </citation>
    <scope>NUCLEOTIDE SEQUENCE [LARGE SCALE GENOMIC DNA]</scope>
    <source>
        <strain evidence="7">Butters</strain>
        <tissue evidence="7">Head and leg muscle</tissue>
    </source>
</reference>
<accession>A0A482WCN9</accession>
<dbReference type="PANTHER" id="PTHR24276">
    <property type="entry name" value="POLYSERASE-RELATED"/>
    <property type="match status" value="1"/>
</dbReference>
<protein>
    <submittedName>
        <fullName evidence="7">Trypsin domain containing protein</fullName>
    </submittedName>
</protein>
<dbReference type="Proteomes" id="UP000292052">
    <property type="component" value="Unassembled WGS sequence"/>
</dbReference>
<dbReference type="PROSITE" id="PS50240">
    <property type="entry name" value="TRYPSIN_DOM"/>
    <property type="match status" value="1"/>
</dbReference>
<dbReference type="CDD" id="cd00190">
    <property type="entry name" value="Tryp_SPc"/>
    <property type="match status" value="1"/>
</dbReference>